<dbReference type="InterPro" id="IPR012348">
    <property type="entry name" value="RNR-like"/>
</dbReference>
<dbReference type="EMBL" id="AP006520">
    <property type="protein sequence ID" value="BAD74269.1"/>
    <property type="molecule type" value="Genomic_DNA"/>
</dbReference>
<keyword evidence="2" id="KW-0614">Plasmid</keyword>
<gene>
    <name evidence="2" type="ordered locus">GKP26</name>
</gene>
<dbReference type="HOGENOM" id="CLU_072736_0_0_9"/>
<dbReference type="eggNOG" id="COG0208">
    <property type="taxonomic scope" value="Bacteria"/>
</dbReference>
<geneLocation type="plasmid" evidence="2 3">
    <name>pHTA426</name>
</geneLocation>
<dbReference type="InterPro" id="IPR009078">
    <property type="entry name" value="Ferritin-like_SF"/>
</dbReference>
<evidence type="ECO:0000256" key="1">
    <source>
        <dbReference type="ARBA" id="ARBA00001962"/>
    </source>
</evidence>
<dbReference type="KEGG" id="gka:GKP26"/>
<evidence type="ECO:0000313" key="3">
    <source>
        <dbReference type="Proteomes" id="UP000001172"/>
    </source>
</evidence>
<accession>Q5QL41</accession>
<proteinExistence type="predicted"/>
<keyword evidence="3" id="KW-1185">Reference proteome</keyword>
<dbReference type="InterPro" id="IPR000358">
    <property type="entry name" value="RNR_small_fam"/>
</dbReference>
<dbReference type="PATRIC" id="fig|235909.7.peg.27"/>
<dbReference type="AlphaFoldDB" id="Q5QL41"/>
<dbReference type="SUPFAM" id="SSF47240">
    <property type="entry name" value="Ferritin-like"/>
    <property type="match status" value="1"/>
</dbReference>
<name>Q5QL41_GEOKA</name>
<comment type="cofactor">
    <cofactor evidence="1">
        <name>Fe cation</name>
        <dbReference type="ChEBI" id="CHEBI:24875"/>
    </cofactor>
</comment>
<sequence>MSVNQNEVNIDQELEALQDLSHESEESPKALAWKLYQMAIRFGTWNPQEIDLSEDKKHFKQLDEQRRAYLIHFCTGFWNAEENVALKFCPWIMIAPSIEQQAFLSTQLVDEFKHTEFFIRYFAEVLQTDREVKVLNLVHDTLDERARQLLSVLDKGPEEREIAMLEGLVHYQGVIEGIQAMVGYEVFEAVYGQYGLFPGLKEGFKQIKRDEGRHVGYGLRMMKYLSKNPSYAKRIKELFEEFLPKILVRYDQEIVVNGKRYDIPAEVNGKERLTRMYQRRLKDIFGLEANLV</sequence>
<dbReference type="PANTHER" id="PTHR23409">
    <property type="entry name" value="RIBONUCLEOSIDE-DIPHOSPHATE REDUCTASE SMALL CHAIN"/>
    <property type="match status" value="1"/>
</dbReference>
<dbReference type="GO" id="GO:0009263">
    <property type="term" value="P:deoxyribonucleotide biosynthetic process"/>
    <property type="evidence" value="ECO:0007669"/>
    <property type="project" value="InterPro"/>
</dbReference>
<evidence type="ECO:0000313" key="2">
    <source>
        <dbReference type="EMBL" id="BAD74269.1"/>
    </source>
</evidence>
<organism evidence="2 3">
    <name type="scientific">Geobacillus kaustophilus (strain HTA426)</name>
    <dbReference type="NCBI Taxonomy" id="235909"/>
    <lineage>
        <taxon>Bacteria</taxon>
        <taxon>Bacillati</taxon>
        <taxon>Bacillota</taxon>
        <taxon>Bacilli</taxon>
        <taxon>Bacillales</taxon>
        <taxon>Anoxybacillaceae</taxon>
        <taxon>Geobacillus</taxon>
        <taxon>Geobacillus thermoleovorans group</taxon>
    </lineage>
</organism>
<dbReference type="RefSeq" id="WP_011229500.1">
    <property type="nucleotide sequence ID" value="NC_006509.1"/>
</dbReference>
<reference evidence="2 3" key="1">
    <citation type="journal article" date="2004" name="Nucleic Acids Res.">
        <title>Thermoadaptation trait revealed by the genome sequence of thermophilic Geobacillus kaustophilus.</title>
        <authorList>
            <person name="Takami H."/>
            <person name="Takaki Y."/>
            <person name="Chee G.J."/>
            <person name="Nishi S."/>
            <person name="Shimamura S."/>
            <person name="Suzuki H."/>
            <person name="Matsui S."/>
            <person name="Uchiyama I."/>
        </authorList>
    </citation>
    <scope>NUCLEOTIDE SEQUENCE [LARGE SCALE GENOMIC DNA]</scope>
    <source>
        <strain evidence="2 3">HTA426</strain>
        <plasmid evidence="3">Plasmid pHTA426</plasmid>
    </source>
</reference>
<dbReference type="PANTHER" id="PTHR23409:SF18">
    <property type="entry name" value="RIBONUCLEOSIDE-DIPHOSPHATE REDUCTASE SUBUNIT M2"/>
    <property type="match status" value="1"/>
</dbReference>
<dbReference type="Proteomes" id="UP000001172">
    <property type="component" value="Plasmid pHTA426"/>
</dbReference>
<dbReference type="GO" id="GO:0016491">
    <property type="term" value="F:oxidoreductase activity"/>
    <property type="evidence" value="ECO:0007669"/>
    <property type="project" value="InterPro"/>
</dbReference>
<protein>
    <submittedName>
        <fullName evidence="2">Ribonucleotide reductase small subunit</fullName>
    </submittedName>
</protein>
<dbReference type="NCBIfam" id="NF006200">
    <property type="entry name" value="PRK08326.1-3"/>
    <property type="match status" value="1"/>
</dbReference>
<dbReference type="Pfam" id="PF00268">
    <property type="entry name" value="Ribonuc_red_sm"/>
    <property type="match status" value="1"/>
</dbReference>
<dbReference type="Gene3D" id="1.10.620.20">
    <property type="entry name" value="Ribonucleotide Reductase, subunit A"/>
    <property type="match status" value="1"/>
</dbReference>